<dbReference type="OrthoDB" id="2588950at2759"/>
<dbReference type="VEuPathDB" id="FungiDB:TREMEDRAFT_59110"/>
<keyword evidence="4" id="KW-1185">Reference proteome</keyword>
<comment type="caution">
    <text evidence="3">The sequence shown here is derived from an EMBL/GenBank/DDBJ whole genome shotgun (WGS) entry which is preliminary data.</text>
</comment>
<keyword evidence="2" id="KW-0472">Membrane</keyword>
<dbReference type="AlphaFoldDB" id="A0A4Q1BWT8"/>
<proteinExistence type="predicted"/>
<dbReference type="Proteomes" id="UP000289152">
    <property type="component" value="Unassembled WGS sequence"/>
</dbReference>
<feature type="transmembrane region" description="Helical" evidence="2">
    <location>
        <begin position="159"/>
        <end position="181"/>
    </location>
</feature>
<feature type="compositionally biased region" description="Low complexity" evidence="1">
    <location>
        <begin position="381"/>
        <end position="393"/>
    </location>
</feature>
<organism evidence="3 4">
    <name type="scientific">Tremella mesenterica</name>
    <name type="common">Jelly fungus</name>
    <dbReference type="NCBI Taxonomy" id="5217"/>
    <lineage>
        <taxon>Eukaryota</taxon>
        <taxon>Fungi</taxon>
        <taxon>Dikarya</taxon>
        <taxon>Basidiomycota</taxon>
        <taxon>Agaricomycotina</taxon>
        <taxon>Tremellomycetes</taxon>
        <taxon>Tremellales</taxon>
        <taxon>Tremellaceae</taxon>
        <taxon>Tremella</taxon>
    </lineage>
</organism>
<evidence type="ECO:0000256" key="1">
    <source>
        <dbReference type="SAM" id="MobiDB-lite"/>
    </source>
</evidence>
<feature type="region of interest" description="Disordered" evidence="1">
    <location>
        <begin position="289"/>
        <end position="393"/>
    </location>
</feature>
<feature type="compositionally biased region" description="Basic and acidic residues" evidence="1">
    <location>
        <begin position="289"/>
        <end position="303"/>
    </location>
</feature>
<feature type="transmembrane region" description="Helical" evidence="2">
    <location>
        <begin position="187"/>
        <end position="207"/>
    </location>
</feature>
<feature type="compositionally biased region" description="Basic and acidic residues" evidence="1">
    <location>
        <begin position="361"/>
        <end position="371"/>
    </location>
</feature>
<evidence type="ECO:0000313" key="3">
    <source>
        <dbReference type="EMBL" id="RXK42653.1"/>
    </source>
</evidence>
<dbReference type="EMBL" id="SDIL01000001">
    <property type="protein sequence ID" value="RXK42653.1"/>
    <property type="molecule type" value="Genomic_DNA"/>
</dbReference>
<dbReference type="InParanoid" id="A0A4Q1BWT8"/>
<sequence length="393" mass="43653">MDTNNLEPEIDRFARSLVSLDPVDFDASINEFFEANAVFDSGRMLVRGSSRIKKIAWLFAAPAKESGIVAKPDYDEKTQLLKIKWKRTFVLPPIPSYLPIVSNFSKAERTFHASVDFHLAADEEGEEGGNATSGRKLYVTKMGPITRDLFPLEGLIPYYFIKGILGLIALFVANIALFYHNHPPSKGIARMIFVGVYDTVEAIWNWLNAERARRQAIAEQWRSGKEKDLRDFLTNAKTSAGDLSQQLEARAKKAGIPVEDYKRRASAIMSEMQKRASEAIVYFEGKEKDVKAKVKDTKHDVQKKALSTQGNRGDSPPQHHASGSEHNHEGSGSSHSRDDSSVSHDPESANATTVNDTSDEEEKHEQEDRPRTPMGGHDPTAPNAPSYAQAAAN</sequence>
<feature type="compositionally biased region" description="Basic and acidic residues" evidence="1">
    <location>
        <begin position="322"/>
        <end position="347"/>
    </location>
</feature>
<keyword evidence="2" id="KW-1133">Transmembrane helix</keyword>
<protein>
    <submittedName>
        <fullName evidence="3">Uncharacterized protein</fullName>
    </submittedName>
</protein>
<accession>A0A4Q1BWT8</accession>
<reference evidence="3 4" key="1">
    <citation type="submission" date="2016-06" db="EMBL/GenBank/DDBJ databases">
        <title>Evolution of pathogenesis and genome organization in the Tremellales.</title>
        <authorList>
            <person name="Cuomo C."/>
            <person name="Litvintseva A."/>
            <person name="Heitman J."/>
            <person name="Chen Y."/>
            <person name="Sun S."/>
            <person name="Springer D."/>
            <person name="Dromer F."/>
            <person name="Young S."/>
            <person name="Zeng Q."/>
            <person name="Chapman S."/>
            <person name="Gujja S."/>
            <person name="Saif S."/>
            <person name="Birren B."/>
        </authorList>
    </citation>
    <scope>NUCLEOTIDE SEQUENCE [LARGE SCALE GENOMIC DNA]</scope>
    <source>
        <strain evidence="3 4">ATCC 28783</strain>
    </source>
</reference>
<keyword evidence="2" id="KW-0812">Transmembrane</keyword>
<evidence type="ECO:0000256" key="2">
    <source>
        <dbReference type="SAM" id="Phobius"/>
    </source>
</evidence>
<gene>
    <name evidence="3" type="ORF">M231_00207</name>
</gene>
<evidence type="ECO:0000313" key="4">
    <source>
        <dbReference type="Proteomes" id="UP000289152"/>
    </source>
</evidence>
<name>A0A4Q1BWT8_TREME</name>